<protein>
    <submittedName>
        <fullName evidence="2">Uncharacterized protein</fullName>
    </submittedName>
</protein>
<gene>
    <name evidence="2" type="ORF">SK128_005483</name>
</gene>
<organism evidence="2 3">
    <name type="scientific">Halocaridina rubra</name>
    <name type="common">Hawaiian red shrimp</name>
    <dbReference type="NCBI Taxonomy" id="373956"/>
    <lineage>
        <taxon>Eukaryota</taxon>
        <taxon>Metazoa</taxon>
        <taxon>Ecdysozoa</taxon>
        <taxon>Arthropoda</taxon>
        <taxon>Crustacea</taxon>
        <taxon>Multicrustacea</taxon>
        <taxon>Malacostraca</taxon>
        <taxon>Eumalacostraca</taxon>
        <taxon>Eucarida</taxon>
        <taxon>Decapoda</taxon>
        <taxon>Pleocyemata</taxon>
        <taxon>Caridea</taxon>
        <taxon>Atyoidea</taxon>
        <taxon>Atyidae</taxon>
        <taxon>Halocaridina</taxon>
    </lineage>
</organism>
<sequence>MTHLQNSLVAFIIFKNGIMVLSMTSLITENKMCLKLHTLQVLNAQHRHDENKFQQLMNIKVCYRLKLQMIGKQINKIFKFNKAEHFSLQQKMFITKARNLPI</sequence>
<proteinExistence type="predicted"/>
<dbReference type="Proteomes" id="UP001381693">
    <property type="component" value="Unassembled WGS sequence"/>
</dbReference>
<dbReference type="EMBL" id="JAXCGZ010019162">
    <property type="protein sequence ID" value="KAK7066498.1"/>
    <property type="molecule type" value="Genomic_DNA"/>
</dbReference>
<feature type="transmembrane region" description="Helical" evidence="1">
    <location>
        <begin position="6"/>
        <end position="27"/>
    </location>
</feature>
<keyword evidence="3" id="KW-1185">Reference proteome</keyword>
<name>A0AAN8WQN0_HALRR</name>
<accession>A0AAN8WQN0</accession>
<evidence type="ECO:0000256" key="1">
    <source>
        <dbReference type="SAM" id="Phobius"/>
    </source>
</evidence>
<dbReference type="AlphaFoldDB" id="A0AAN8WQN0"/>
<keyword evidence="1" id="KW-0812">Transmembrane</keyword>
<evidence type="ECO:0000313" key="2">
    <source>
        <dbReference type="EMBL" id="KAK7066498.1"/>
    </source>
</evidence>
<keyword evidence="1" id="KW-0472">Membrane</keyword>
<evidence type="ECO:0000313" key="3">
    <source>
        <dbReference type="Proteomes" id="UP001381693"/>
    </source>
</evidence>
<reference evidence="2 3" key="1">
    <citation type="submission" date="2023-11" db="EMBL/GenBank/DDBJ databases">
        <title>Halocaridina rubra genome assembly.</title>
        <authorList>
            <person name="Smith C."/>
        </authorList>
    </citation>
    <scope>NUCLEOTIDE SEQUENCE [LARGE SCALE GENOMIC DNA]</scope>
    <source>
        <strain evidence="2">EP-1</strain>
        <tissue evidence="2">Whole</tissue>
    </source>
</reference>
<keyword evidence="1" id="KW-1133">Transmembrane helix</keyword>
<comment type="caution">
    <text evidence="2">The sequence shown here is derived from an EMBL/GenBank/DDBJ whole genome shotgun (WGS) entry which is preliminary data.</text>
</comment>